<organism evidence="1 2">
    <name type="scientific">Pseudomonas fluorescens</name>
    <dbReference type="NCBI Taxonomy" id="294"/>
    <lineage>
        <taxon>Bacteria</taxon>
        <taxon>Pseudomonadati</taxon>
        <taxon>Pseudomonadota</taxon>
        <taxon>Gammaproteobacteria</taxon>
        <taxon>Pseudomonadales</taxon>
        <taxon>Pseudomonadaceae</taxon>
        <taxon>Pseudomonas</taxon>
    </lineage>
</organism>
<evidence type="ECO:0000313" key="1">
    <source>
        <dbReference type="EMBL" id="KWV84483.1"/>
    </source>
</evidence>
<comment type="caution">
    <text evidence="1">The sequence shown here is derived from an EMBL/GenBank/DDBJ whole genome shotgun (WGS) entry which is preliminary data.</text>
</comment>
<accession>A0A109LBG5</accession>
<dbReference type="Pfam" id="PF16277">
    <property type="entry name" value="DUF4926"/>
    <property type="match status" value="1"/>
</dbReference>
<sequence length="72" mass="8183">MSSKEYKVVYSLFDVVVLIEDIPEEGLRAGMKGAIIEIYSQPVEGYEIEFCDEQGRTVSQLALSSNQFQLYK</sequence>
<dbReference type="EMBL" id="LCYA01000181">
    <property type="protein sequence ID" value="KWV84483.1"/>
    <property type="molecule type" value="Genomic_DNA"/>
</dbReference>
<evidence type="ECO:0008006" key="3">
    <source>
        <dbReference type="Google" id="ProtNLM"/>
    </source>
</evidence>
<gene>
    <name evidence="1" type="ORF">PFLmoz3_05890</name>
</gene>
<name>A0A109LBG5_PSEFL</name>
<evidence type="ECO:0000313" key="2">
    <source>
        <dbReference type="Proteomes" id="UP000061348"/>
    </source>
</evidence>
<proteinExistence type="predicted"/>
<dbReference type="PATRIC" id="fig|294.194.peg.6513"/>
<dbReference type="AlphaFoldDB" id="A0A109LBG5"/>
<dbReference type="InterPro" id="IPR032568">
    <property type="entry name" value="DUF4926"/>
</dbReference>
<dbReference type="Proteomes" id="UP000061348">
    <property type="component" value="Unassembled WGS sequence"/>
</dbReference>
<reference evidence="1 2" key="1">
    <citation type="submission" date="2015-05" db="EMBL/GenBank/DDBJ databases">
        <title>A genomic and transcriptomic approach to investigate the blue pigment phenotype in Pseudomonas fluorescens.</title>
        <authorList>
            <person name="Andreani N.A."/>
            <person name="Cardazzo B."/>
        </authorList>
    </citation>
    <scope>NUCLEOTIDE SEQUENCE [LARGE SCALE GENOMIC DNA]</scope>
    <source>
        <strain evidence="1 2">Ps_22</strain>
    </source>
</reference>
<protein>
    <recommendedName>
        <fullName evidence="3">DUF4926 domain-containing protein</fullName>
    </recommendedName>
</protein>